<dbReference type="Gene3D" id="3.40.50.970">
    <property type="match status" value="1"/>
</dbReference>
<evidence type="ECO:0000313" key="5">
    <source>
        <dbReference type="EMBL" id="ACN14181.1"/>
    </source>
</evidence>
<dbReference type="SUPFAM" id="SSF52518">
    <property type="entry name" value="Thiamin diphosphate-binding fold (THDP-binding)"/>
    <property type="match status" value="1"/>
</dbReference>
<evidence type="ECO:0000256" key="1">
    <source>
        <dbReference type="ARBA" id="ARBA00023002"/>
    </source>
</evidence>
<dbReference type="InterPro" id="IPR029061">
    <property type="entry name" value="THDP-binding"/>
</dbReference>
<dbReference type="InterPro" id="IPR052368">
    <property type="entry name" value="2-oxoacid_oxidoreductase"/>
</dbReference>
<dbReference type="Pfam" id="PF17147">
    <property type="entry name" value="PFOR_II"/>
    <property type="match status" value="1"/>
</dbReference>
<protein>
    <submittedName>
        <fullName evidence="5">2-oxoisovalerate ferredoxin oxidoreductase, alpha subunit</fullName>
        <ecNumber evidence="5">1.2.7.7</ecNumber>
    </submittedName>
</protein>
<dbReference type="PANTHER" id="PTHR43088:SF1">
    <property type="entry name" value="SUBUNIT OF PYRUVATE:FLAVODOXIN OXIDOREDUCTASE"/>
    <property type="match status" value="1"/>
</dbReference>
<dbReference type="InterPro" id="IPR033412">
    <property type="entry name" value="PFOR_II"/>
</dbReference>
<dbReference type="EMBL" id="CP001087">
    <property type="protein sequence ID" value="ACN14181.1"/>
    <property type="molecule type" value="Genomic_DNA"/>
</dbReference>
<dbReference type="Gene3D" id="3.40.50.920">
    <property type="match status" value="1"/>
</dbReference>
<feature type="compositionally biased region" description="Basic and acidic residues" evidence="2">
    <location>
        <begin position="191"/>
        <end position="202"/>
    </location>
</feature>
<accession>C0QL95</accession>
<feature type="region of interest" description="Disordered" evidence="2">
    <location>
        <begin position="182"/>
        <end position="202"/>
    </location>
</feature>
<dbReference type="CDD" id="cd07034">
    <property type="entry name" value="TPP_PYR_PFOR_IOR-alpha_like"/>
    <property type="match status" value="1"/>
</dbReference>
<dbReference type="GO" id="GO:0043807">
    <property type="term" value="F:3-methyl-2-oxobutanoate dehydrogenase (ferredoxin) activity"/>
    <property type="evidence" value="ECO:0007669"/>
    <property type="project" value="UniProtKB-EC"/>
</dbReference>
<reference evidence="5 6" key="1">
    <citation type="journal article" date="2009" name="Environ. Microbiol.">
        <title>Genome sequence of Desulfobacterium autotrophicum HRM2, a marine sulfate reducer oxidizing organic carbon completely to carbon dioxide.</title>
        <authorList>
            <person name="Strittmatter A.W."/>
            <person name="Liesegang H."/>
            <person name="Rabus R."/>
            <person name="Decker I."/>
            <person name="Amann J."/>
            <person name="Andres S."/>
            <person name="Henne A."/>
            <person name="Fricke W.F."/>
            <person name="Martinez-Arias R."/>
            <person name="Bartels D."/>
            <person name="Goesmann A."/>
            <person name="Krause L."/>
            <person name="Puehler A."/>
            <person name="Klenk H.P."/>
            <person name="Richter M."/>
            <person name="Schuler M."/>
            <person name="Gloeckner F.O."/>
            <person name="Meyerdierks A."/>
            <person name="Gottschalk G."/>
            <person name="Amann R."/>
        </authorList>
    </citation>
    <scope>NUCLEOTIDE SEQUENCE [LARGE SCALE GENOMIC DNA]</scope>
    <source>
        <strain evidence="6">ATCC 43914 / DSM 3382 / HRM2</strain>
    </source>
</reference>
<gene>
    <name evidence="5" type="ordered locus">HRM2_10690</name>
</gene>
<evidence type="ECO:0000313" key="6">
    <source>
        <dbReference type="Proteomes" id="UP000000442"/>
    </source>
</evidence>
<sequence>MAKVLMKGNEAIGEAAIRAGCKNYFAYPITPQSEVAEYLAKRMPEVDGVFVQGESEVAVGYMIFGAAGCGERVMTTSSSPGISLMSEALSYIAGARCPAVFVNIMRGGPGLGGILPSQGDYFQATKGGGHGDYRLLVMAPEGVQEAVEMTMKAFNLAEKYRGPVMILGDGLIGQMMEPVEFPENFDTTPTNKDDWATSGMDTRKSDKKNIVKSLFLDPKALNDHNLLLKSNYERMKQEEILYEGYNTDADYKVLIVSYGTMSRVCKTAIDTMKAQGLEIGMIRPQTLFPFPEKAVHEAAVKASCSHVVSIELNMGQMVEDVDRCVKGQRPVTWYGECGGDIPTPEEIIDHVKSLLNN</sequence>
<dbReference type="Pfam" id="PF01855">
    <property type="entry name" value="POR_N"/>
    <property type="match status" value="1"/>
</dbReference>
<evidence type="ECO:0000259" key="4">
    <source>
        <dbReference type="Pfam" id="PF17147"/>
    </source>
</evidence>
<dbReference type="OrthoDB" id="9794954at2"/>
<keyword evidence="1 5" id="KW-0560">Oxidoreductase</keyword>
<dbReference type="AlphaFoldDB" id="C0QL95"/>
<feature type="domain" description="Pyruvate:ferredoxin oxidoreductase core" evidence="4">
    <location>
        <begin position="253"/>
        <end position="347"/>
    </location>
</feature>
<dbReference type="RefSeq" id="WP_015902970.1">
    <property type="nucleotide sequence ID" value="NC_012108.1"/>
</dbReference>
<dbReference type="eggNOG" id="COG0674">
    <property type="taxonomic scope" value="Bacteria"/>
</dbReference>
<dbReference type="HOGENOM" id="CLU_017038_0_0_7"/>
<dbReference type="InterPro" id="IPR009014">
    <property type="entry name" value="Transketo_C/PFOR_II"/>
</dbReference>
<evidence type="ECO:0000259" key="3">
    <source>
        <dbReference type="Pfam" id="PF01855"/>
    </source>
</evidence>
<proteinExistence type="predicted"/>
<dbReference type="InterPro" id="IPR002880">
    <property type="entry name" value="Pyrv_Fd/Flavodoxin_OxRdtase_N"/>
</dbReference>
<name>C0QL95_DESAH</name>
<organism evidence="5 6">
    <name type="scientific">Desulforapulum autotrophicum (strain ATCC 43914 / DSM 3382 / VKM B-1955 / HRM2)</name>
    <name type="common">Desulfobacterium autotrophicum</name>
    <dbReference type="NCBI Taxonomy" id="177437"/>
    <lineage>
        <taxon>Bacteria</taxon>
        <taxon>Pseudomonadati</taxon>
        <taxon>Thermodesulfobacteriota</taxon>
        <taxon>Desulfobacteria</taxon>
        <taxon>Desulfobacterales</taxon>
        <taxon>Desulfobacteraceae</taxon>
        <taxon>Desulforapulum</taxon>
    </lineage>
</organism>
<dbReference type="SUPFAM" id="SSF52922">
    <property type="entry name" value="TK C-terminal domain-like"/>
    <property type="match status" value="1"/>
</dbReference>
<dbReference type="STRING" id="177437.HRM2_10690"/>
<dbReference type="KEGG" id="dat:HRM2_10690"/>
<feature type="domain" description="Pyruvate flavodoxin/ferredoxin oxidoreductase pyrimidine binding" evidence="3">
    <location>
        <begin position="14"/>
        <end position="195"/>
    </location>
</feature>
<dbReference type="Proteomes" id="UP000000442">
    <property type="component" value="Chromosome"/>
</dbReference>
<evidence type="ECO:0000256" key="2">
    <source>
        <dbReference type="SAM" id="MobiDB-lite"/>
    </source>
</evidence>
<dbReference type="PANTHER" id="PTHR43088">
    <property type="entry name" value="SUBUNIT OF PYRUVATE:FLAVODOXIN OXIDOREDUCTASE-RELATED"/>
    <property type="match status" value="1"/>
</dbReference>
<dbReference type="EC" id="1.2.7.7" evidence="5"/>
<keyword evidence="6" id="KW-1185">Reference proteome</keyword>
<dbReference type="NCBIfam" id="NF005507">
    <property type="entry name" value="PRK07119.1"/>
    <property type="match status" value="1"/>
</dbReference>